<evidence type="ECO:0000313" key="1">
    <source>
        <dbReference type="EMBL" id="WRT70929.1"/>
    </source>
</evidence>
<sequence length="170" mass="19082">MPVNETETSNDISTARTLRLGDYDICTDDRKVRRLDRTATDFVGGWAVYAIVRPHDASFLESSTSVQRTGASDKPTMIRTTVTLPFTYDGNHKEVSISSTFDSAKVYADDEWVTSFLERPTEGGSADKAIHLAFGETLPSETHIQVREEIKRRMKTIDKECIKSSWTAKV</sequence>
<reference evidence="1 2" key="1">
    <citation type="submission" date="2024-01" db="EMBL/GenBank/DDBJ databases">
        <title>Comparative genomics of Cryptococcus and Kwoniella reveals pathogenesis evolution and contrasting modes of karyotype evolution via chromosome fusion or intercentromeric recombination.</title>
        <authorList>
            <person name="Coelho M.A."/>
            <person name="David-Palma M."/>
            <person name="Shea T."/>
            <person name="Bowers K."/>
            <person name="McGinley-Smith S."/>
            <person name="Mohammad A.W."/>
            <person name="Gnirke A."/>
            <person name="Yurkov A.M."/>
            <person name="Nowrousian M."/>
            <person name="Sun S."/>
            <person name="Cuomo C.A."/>
            <person name="Heitman J."/>
        </authorList>
    </citation>
    <scope>NUCLEOTIDE SEQUENCE [LARGE SCALE GENOMIC DNA]</scope>
    <source>
        <strain evidence="1">CBS 11374</strain>
    </source>
</reference>
<dbReference type="Proteomes" id="UP001329825">
    <property type="component" value="Chromosome 11"/>
</dbReference>
<accession>A0ABZ1DA23</accession>
<dbReference type="GeneID" id="87960058"/>
<name>A0ABZ1DA23_9TREE</name>
<dbReference type="RefSeq" id="XP_062795668.1">
    <property type="nucleotide sequence ID" value="XM_062939617.1"/>
</dbReference>
<protein>
    <submittedName>
        <fullName evidence="1">Uncharacterized protein</fullName>
    </submittedName>
</protein>
<keyword evidence="2" id="KW-1185">Reference proteome</keyword>
<organism evidence="1 2">
    <name type="scientific">Kwoniella shivajii</name>
    <dbReference type="NCBI Taxonomy" id="564305"/>
    <lineage>
        <taxon>Eukaryota</taxon>
        <taxon>Fungi</taxon>
        <taxon>Dikarya</taxon>
        <taxon>Basidiomycota</taxon>
        <taxon>Agaricomycotina</taxon>
        <taxon>Tremellomycetes</taxon>
        <taxon>Tremellales</taxon>
        <taxon>Cryptococcaceae</taxon>
        <taxon>Kwoniella</taxon>
    </lineage>
</organism>
<gene>
    <name evidence="1" type="ORF">IL334_007928</name>
</gene>
<proteinExistence type="predicted"/>
<dbReference type="EMBL" id="CP141891">
    <property type="protein sequence ID" value="WRT70929.1"/>
    <property type="molecule type" value="Genomic_DNA"/>
</dbReference>
<evidence type="ECO:0000313" key="2">
    <source>
        <dbReference type="Proteomes" id="UP001329825"/>
    </source>
</evidence>